<organism evidence="19 20">
    <name type="scientific">Candidatus Promineifilum breve</name>
    <dbReference type="NCBI Taxonomy" id="1806508"/>
    <lineage>
        <taxon>Bacteria</taxon>
        <taxon>Bacillati</taxon>
        <taxon>Chloroflexota</taxon>
        <taxon>Ardenticatenia</taxon>
        <taxon>Candidatus Promineifilales</taxon>
        <taxon>Candidatus Promineifilaceae</taxon>
        <taxon>Candidatus Promineifilum</taxon>
    </lineage>
</organism>
<evidence type="ECO:0000259" key="18">
    <source>
        <dbReference type="PROSITE" id="PS50125"/>
    </source>
</evidence>
<evidence type="ECO:0000256" key="16">
    <source>
        <dbReference type="ARBA" id="ARBA00064436"/>
    </source>
</evidence>
<evidence type="ECO:0000256" key="10">
    <source>
        <dbReference type="ARBA" id="ARBA00022989"/>
    </source>
</evidence>
<accession>A0A160T994</accession>
<evidence type="ECO:0000256" key="2">
    <source>
        <dbReference type="ARBA" id="ARBA00004370"/>
    </source>
</evidence>
<feature type="transmembrane region" description="Helical" evidence="17">
    <location>
        <begin position="175"/>
        <end position="195"/>
    </location>
</feature>
<dbReference type="InterPro" id="IPR001054">
    <property type="entry name" value="A/G_cyclase"/>
</dbReference>
<dbReference type="KEGG" id="pbf:CFX0092_B0494"/>
<keyword evidence="11" id="KW-0115">cAMP biosynthesis</keyword>
<sequence>MTTLSTPLSGFQSLRRRIPAALAPLIFAATRPADSDEEKLRKALLMGGSLLILPVAALWAVLYATFGEWPAALLTAVYAAADLLGMIHMARSGRRKPLAVTQALFTLLLPFILTLLLGGLAQSSALIVGALMAPLGALLYYEHGAALPLFIAFAALVALTGLLDPTVARQNNLPMWLILAFFVFNVVIVSSLAFFQLRAFVRQRDDALRLLRREQEKTDSLLCNILPRAIADVLKNEPQTIAERYDAVSILFADVVGFTPLSTTVEAAEMVNLLNEIYTHFDNVVDRYGLEKIRTMGDGYMVAAGVPAPRPDHAQALAAAALDMMAFLDHWNSPRAGDFQFRMGMNSGPVLAGVIGRKKFSYDVWGDPVNVASRMESHGEPGRIQVSRDTYDLLRDAFTFERRGEIAIKGKGLMETYYLIGRRADDAPATR</sequence>
<proteinExistence type="predicted"/>
<dbReference type="GO" id="GO:0001653">
    <property type="term" value="F:peptide receptor activity"/>
    <property type="evidence" value="ECO:0007669"/>
    <property type="project" value="TreeGrafter"/>
</dbReference>
<dbReference type="Proteomes" id="UP000215027">
    <property type="component" value="Chromosome II"/>
</dbReference>
<gene>
    <name evidence="19" type="primary">cya</name>
    <name evidence="19" type="ORF">CFX0092_B0494</name>
</gene>
<evidence type="ECO:0000256" key="1">
    <source>
        <dbReference type="ARBA" id="ARBA00001593"/>
    </source>
</evidence>
<keyword evidence="20" id="KW-1185">Reference proteome</keyword>
<dbReference type="GO" id="GO:0007168">
    <property type="term" value="P:receptor guanylyl cyclase signaling pathway"/>
    <property type="evidence" value="ECO:0007669"/>
    <property type="project" value="TreeGrafter"/>
</dbReference>
<evidence type="ECO:0000256" key="13">
    <source>
        <dbReference type="ARBA" id="ARBA00023239"/>
    </source>
</evidence>
<evidence type="ECO:0000256" key="12">
    <source>
        <dbReference type="ARBA" id="ARBA00023136"/>
    </source>
</evidence>
<keyword evidence="12 17" id="KW-0472">Membrane</keyword>
<keyword evidence="10 17" id="KW-1133">Transmembrane helix</keyword>
<keyword evidence="6" id="KW-0479">Metal-binding</keyword>
<dbReference type="InterPro" id="IPR050401">
    <property type="entry name" value="Cyclic_nucleotide_synthase"/>
</dbReference>
<evidence type="ECO:0000256" key="11">
    <source>
        <dbReference type="ARBA" id="ARBA00022998"/>
    </source>
</evidence>
<dbReference type="SUPFAM" id="SSF55073">
    <property type="entry name" value="Nucleotide cyclase"/>
    <property type="match status" value="1"/>
</dbReference>
<dbReference type="GO" id="GO:0005886">
    <property type="term" value="C:plasma membrane"/>
    <property type="evidence" value="ECO:0007669"/>
    <property type="project" value="TreeGrafter"/>
</dbReference>
<dbReference type="EC" id="4.6.1.1" evidence="3"/>
<dbReference type="GO" id="GO:0046872">
    <property type="term" value="F:metal ion binding"/>
    <property type="evidence" value="ECO:0007669"/>
    <property type="project" value="UniProtKB-KW"/>
</dbReference>
<evidence type="ECO:0000256" key="14">
    <source>
        <dbReference type="ARBA" id="ARBA00032597"/>
    </source>
</evidence>
<reference evidence="19" key="1">
    <citation type="submission" date="2016-01" db="EMBL/GenBank/DDBJ databases">
        <authorList>
            <person name="Mcilroy J.S."/>
            <person name="Karst M S."/>
            <person name="Albertsen M."/>
        </authorList>
    </citation>
    <scope>NUCLEOTIDE SEQUENCE</scope>
    <source>
        <strain evidence="19">Cfx-K</strain>
    </source>
</reference>
<evidence type="ECO:0000256" key="17">
    <source>
        <dbReference type="SAM" id="Phobius"/>
    </source>
</evidence>
<protein>
    <recommendedName>
        <fullName evidence="4">Adenylate cyclase</fullName>
        <ecNumber evidence="3">4.6.1.1</ecNumber>
    </recommendedName>
    <alternativeName>
        <fullName evidence="14">ATP pyrophosphate-lyase</fullName>
    </alternativeName>
    <alternativeName>
        <fullName evidence="15">Adenylyl cyclase</fullName>
    </alternativeName>
</protein>
<dbReference type="OrthoDB" id="9802500at2"/>
<dbReference type="PANTHER" id="PTHR11920:SF335">
    <property type="entry name" value="GUANYLATE CYCLASE"/>
    <property type="match status" value="1"/>
</dbReference>
<evidence type="ECO:0000313" key="20">
    <source>
        <dbReference type="Proteomes" id="UP000215027"/>
    </source>
</evidence>
<name>A0A160T994_9CHLR</name>
<dbReference type="PROSITE" id="PS50125">
    <property type="entry name" value="GUANYLATE_CYCLASE_2"/>
    <property type="match status" value="1"/>
</dbReference>
<comment type="catalytic activity">
    <reaction evidence="1">
        <text>ATP = 3',5'-cyclic AMP + diphosphate</text>
        <dbReference type="Rhea" id="RHEA:15389"/>
        <dbReference type="ChEBI" id="CHEBI:30616"/>
        <dbReference type="ChEBI" id="CHEBI:33019"/>
        <dbReference type="ChEBI" id="CHEBI:58165"/>
        <dbReference type="EC" id="4.6.1.1"/>
    </reaction>
</comment>
<feature type="transmembrane region" description="Helical" evidence="17">
    <location>
        <begin position="69"/>
        <end position="87"/>
    </location>
</feature>
<dbReference type="GO" id="GO:0004016">
    <property type="term" value="F:adenylate cyclase activity"/>
    <property type="evidence" value="ECO:0007669"/>
    <property type="project" value="UniProtKB-EC"/>
</dbReference>
<evidence type="ECO:0000313" key="19">
    <source>
        <dbReference type="EMBL" id="CUS06028.1"/>
    </source>
</evidence>
<comment type="subunit">
    <text evidence="16">Homodimer. Can also exist as monomer.</text>
</comment>
<dbReference type="GO" id="GO:0004383">
    <property type="term" value="F:guanylate cyclase activity"/>
    <property type="evidence" value="ECO:0007669"/>
    <property type="project" value="TreeGrafter"/>
</dbReference>
<evidence type="ECO:0000256" key="9">
    <source>
        <dbReference type="ARBA" id="ARBA00022842"/>
    </source>
</evidence>
<keyword evidence="5 17" id="KW-0812">Transmembrane</keyword>
<evidence type="ECO:0000256" key="15">
    <source>
        <dbReference type="ARBA" id="ARBA00032637"/>
    </source>
</evidence>
<feature type="transmembrane region" description="Helical" evidence="17">
    <location>
        <begin position="43"/>
        <end position="63"/>
    </location>
</feature>
<dbReference type="GO" id="GO:0006171">
    <property type="term" value="P:cAMP biosynthetic process"/>
    <property type="evidence" value="ECO:0007669"/>
    <property type="project" value="UniProtKB-KW"/>
</dbReference>
<dbReference type="Pfam" id="PF00211">
    <property type="entry name" value="Guanylate_cyc"/>
    <property type="match status" value="1"/>
</dbReference>
<dbReference type="RefSeq" id="WP_095045361.1">
    <property type="nucleotide sequence ID" value="NZ_LN890656.1"/>
</dbReference>
<dbReference type="Gene3D" id="3.30.70.1230">
    <property type="entry name" value="Nucleotide cyclase"/>
    <property type="match status" value="1"/>
</dbReference>
<dbReference type="CDD" id="cd07302">
    <property type="entry name" value="CHD"/>
    <property type="match status" value="1"/>
</dbReference>
<keyword evidence="9" id="KW-0460">Magnesium</keyword>
<feature type="domain" description="Guanylate cyclase" evidence="18">
    <location>
        <begin position="249"/>
        <end position="376"/>
    </location>
</feature>
<evidence type="ECO:0000256" key="4">
    <source>
        <dbReference type="ARBA" id="ARBA00021420"/>
    </source>
</evidence>
<evidence type="ECO:0000256" key="8">
    <source>
        <dbReference type="ARBA" id="ARBA00022840"/>
    </source>
</evidence>
<comment type="subcellular location">
    <subcellularLocation>
        <location evidence="2">Membrane</location>
    </subcellularLocation>
</comment>
<dbReference type="InterPro" id="IPR029787">
    <property type="entry name" value="Nucleotide_cyclase"/>
</dbReference>
<dbReference type="GO" id="GO:0035556">
    <property type="term" value="P:intracellular signal transduction"/>
    <property type="evidence" value="ECO:0007669"/>
    <property type="project" value="InterPro"/>
</dbReference>
<dbReference type="EMBL" id="LN890656">
    <property type="protein sequence ID" value="CUS06028.1"/>
    <property type="molecule type" value="Genomic_DNA"/>
</dbReference>
<dbReference type="AlphaFoldDB" id="A0A160T994"/>
<dbReference type="PANTHER" id="PTHR11920">
    <property type="entry name" value="GUANYLYL CYCLASE"/>
    <property type="match status" value="1"/>
</dbReference>
<feature type="transmembrane region" description="Helical" evidence="17">
    <location>
        <begin position="146"/>
        <end position="163"/>
    </location>
</feature>
<keyword evidence="13 19" id="KW-0456">Lyase</keyword>
<feature type="transmembrane region" description="Helical" evidence="17">
    <location>
        <begin position="99"/>
        <end position="117"/>
    </location>
</feature>
<dbReference type="FunFam" id="3.30.70.1230:FF:000033">
    <property type="entry name" value="Adenylate cyclase"/>
    <property type="match status" value="1"/>
</dbReference>
<evidence type="ECO:0000256" key="7">
    <source>
        <dbReference type="ARBA" id="ARBA00022741"/>
    </source>
</evidence>
<dbReference type="SMART" id="SM00044">
    <property type="entry name" value="CYCc"/>
    <property type="match status" value="1"/>
</dbReference>
<evidence type="ECO:0000256" key="5">
    <source>
        <dbReference type="ARBA" id="ARBA00022692"/>
    </source>
</evidence>
<keyword evidence="8" id="KW-0067">ATP-binding</keyword>
<dbReference type="GO" id="GO:0005524">
    <property type="term" value="F:ATP binding"/>
    <property type="evidence" value="ECO:0007669"/>
    <property type="project" value="UniProtKB-KW"/>
</dbReference>
<evidence type="ECO:0000256" key="3">
    <source>
        <dbReference type="ARBA" id="ARBA00012201"/>
    </source>
</evidence>
<evidence type="ECO:0000256" key="6">
    <source>
        <dbReference type="ARBA" id="ARBA00022723"/>
    </source>
</evidence>
<keyword evidence="7" id="KW-0547">Nucleotide-binding</keyword>